<dbReference type="AlphaFoldDB" id="A0A835ZMT0"/>
<dbReference type="Proteomes" id="UP000664991">
    <property type="component" value="Unassembled WGS sequence"/>
</dbReference>
<name>A0A835ZMT0_SHEEP</name>
<gene>
    <name evidence="2" type="ORF">JEQ12_020495</name>
</gene>
<proteinExistence type="predicted"/>
<evidence type="ECO:0008006" key="4">
    <source>
        <dbReference type="Google" id="ProtNLM"/>
    </source>
</evidence>
<dbReference type="EMBL" id="JAEMGP010000027">
    <property type="protein sequence ID" value="KAG5194134.1"/>
    <property type="molecule type" value="Genomic_DNA"/>
</dbReference>
<protein>
    <recommendedName>
        <fullName evidence="4">Fibrous sheath-interacting protein 2-like</fullName>
    </recommendedName>
</protein>
<comment type="caution">
    <text evidence="2">The sequence shown here is derived from an EMBL/GenBank/DDBJ whole genome shotgun (WGS) entry which is preliminary data.</text>
</comment>
<sequence length="437" mass="49252">MNLPTKPAYRCKIAFHDQGLNTDLTTFNKDPLKDKPGLNKDILLFSQDETYQIQKASEDIMRIILAEMLKDISSGPFDHSDYEDGREASLLTSRKPQDPSHQESMDQMFSVSEIHMVSQDIVDAILKILHITSRHIIGHSSSVHQTSLDNADIQNKESLQIWFDSKRKMKFLSALSVDPTKLPWEESGTSGLTSDSVDNLNDKIINTIFKKLNSFICPKLQTYFKPESHVAHSKPASDKKSSFQSHLSAFTTKVVKIVLDAIQKELRHNKKNLNVRKNSPSKNFRDTGFFADAENELDSVVTKLNNDIMTNSLATCICEVSSGNTDKSNILLPSDKLRSKISHGTDGTDQQKLLPSHCPRMQEEVHQCTRFQVLDRIGDALYDILCKFTGDHPHSPLSDEQNTEGVNKNLRTTSTLQSSIKLISHTILEVIVSKLWC</sequence>
<evidence type="ECO:0000313" key="2">
    <source>
        <dbReference type="EMBL" id="KAG5194134.1"/>
    </source>
</evidence>
<evidence type="ECO:0000313" key="3">
    <source>
        <dbReference type="Proteomes" id="UP000664991"/>
    </source>
</evidence>
<dbReference type="PANTHER" id="PTHR47315">
    <property type="entry name" value="FIBROUS SHEATH INTERACTING PROTEIN 2"/>
    <property type="match status" value="1"/>
</dbReference>
<feature type="compositionally biased region" description="Basic and acidic residues" evidence="1">
    <location>
        <begin position="95"/>
        <end position="104"/>
    </location>
</feature>
<evidence type="ECO:0000256" key="1">
    <source>
        <dbReference type="SAM" id="MobiDB-lite"/>
    </source>
</evidence>
<accession>A0A835ZMT0</accession>
<dbReference type="PANTHER" id="PTHR47315:SF3">
    <property type="entry name" value="FIBROUS SHEATH-INTERACTING PROTEIN 2-LIKE"/>
    <property type="match status" value="1"/>
</dbReference>
<dbReference type="InterPro" id="IPR038891">
    <property type="entry name" value="FSIP2"/>
</dbReference>
<feature type="region of interest" description="Disordered" evidence="1">
    <location>
        <begin position="83"/>
        <end position="105"/>
    </location>
</feature>
<organism evidence="2 3">
    <name type="scientific">Ovis aries</name>
    <name type="common">Sheep</name>
    <dbReference type="NCBI Taxonomy" id="9940"/>
    <lineage>
        <taxon>Eukaryota</taxon>
        <taxon>Metazoa</taxon>
        <taxon>Chordata</taxon>
        <taxon>Craniata</taxon>
        <taxon>Vertebrata</taxon>
        <taxon>Euteleostomi</taxon>
        <taxon>Mammalia</taxon>
        <taxon>Eutheria</taxon>
        <taxon>Laurasiatheria</taxon>
        <taxon>Artiodactyla</taxon>
        <taxon>Ruminantia</taxon>
        <taxon>Pecora</taxon>
        <taxon>Bovidae</taxon>
        <taxon>Caprinae</taxon>
        <taxon>Ovis</taxon>
    </lineage>
</organism>
<reference evidence="2 3" key="1">
    <citation type="submission" date="2020-12" db="EMBL/GenBank/DDBJ databases">
        <title>De novo assembly of Tibetan sheep genome.</title>
        <authorList>
            <person name="Li X."/>
        </authorList>
    </citation>
    <scope>NUCLEOTIDE SEQUENCE [LARGE SCALE GENOMIC DNA]</scope>
    <source>
        <tissue evidence="2">Heart</tissue>
    </source>
</reference>